<organism evidence="15 16">
    <name type="scientific">Edaphochlamys debaryana</name>
    <dbReference type="NCBI Taxonomy" id="47281"/>
    <lineage>
        <taxon>Eukaryota</taxon>
        <taxon>Viridiplantae</taxon>
        <taxon>Chlorophyta</taxon>
        <taxon>core chlorophytes</taxon>
        <taxon>Chlorophyceae</taxon>
        <taxon>CS clade</taxon>
        <taxon>Chlamydomonadales</taxon>
        <taxon>Chlamydomonadales incertae sedis</taxon>
        <taxon>Edaphochlamys</taxon>
    </lineage>
</organism>
<feature type="domain" description="Myosin motor" evidence="13">
    <location>
        <begin position="63"/>
        <end position="756"/>
    </location>
</feature>
<sequence length="1681" mass="185004">MADTTIIHTMGTKVWIKDEAEAWIKGEVIKVDDDSLTVRVEKTGAEVKCKPEDAPLQNPHNNRGVDDMTTLSYLHEPAVLWNLNTRYAYDDIYTYTGTILIAINPFTSLPHLYGEHMMNQYRGVDIGDYAPHVYAIADAAYRQMRKEMKGQSILVSGESGAGKTETSKLIMKYLAYMGGYTDAGEQAGSGGSVEEQVLESNPLLEAFGNAKTTRNNNSSRFGKYVEINFNAKGVISGAAIRTYLLERSRVVAINNPERNYHIFYQLCDGASPEQRVEWRLKPAQEYRYLNQSTCFQLPGTDNAEDFKRTIYAMQRVGIPAADQEAIFRTVAAILHLGNIAFSAGPEDSSLVTPQTEEELEATAHLLGVPTDGLRKALTTRVRQTPEGPIVSPLDAKAAGETRDSLAKIIYAKMFDWLVLMINSAIGEDKNCAASVGVLDIYGFEQFQYNDFEQFCINLANEKLQQHFNQHVFKMEQAEYEREKIDWSYIEFVDNQDVLDLIEGKLGILDLLDEVCRFVEAKGKDFAEKLYNSGTCKVSQRFSKPKTSMTQFIIDHYAGPVKYETANFLEKNKDFVVPEHQQLLGSSNQAFMAALFTDNESAAEAAAAAAAGPGRRGAASKGVKFNSVGSQFKKQLSELMVQLHAMEPHYIRCIKPNESAQAGVFENKNVLHQLKCGGVMEAVRISCAGFPSKRPYGDFVDHFWQLAPDALKAMDDDRDVARAILDKAGIAPGGYQLGTTKIFMRAGQMAQLDKMRTDTLNAAAITIQRFLRGALARRHFVAARVAVLTIQRAARVWAARKLVAEMRRQRAALTIQRMWRGHKARTEYLEQRRLIMAVQSMFRGRNARQRLAQMRRVHAAITIQRRWRGYMARRTYLATCRAALTLQSGYRIRVARRELRSLRQQAREGTKLLEDKKALEAKVHELQAMLETVQDQRNELRQQVKAELAARADLERSVEEMKAELEVASRGKMEELQAELVAEREGRTKMEEEIAALKERLTASEESSKAKAAEMATALKKAQDYIGQLMNERGQIDKKFHEMKTDLITRLQNACAQRDEARGRVLELENDQAKLQEGLQAKDREIAAAAAAASAAAAVQAVQTATVAGAHPGAAAPGAPPGAAATTMQSMLQKLQASAPGYARNMADNISGLFAKDGTPTRPDEHLRSPAATIGAAPGAPSSAGPGESEADRRMREAQLKQVAMLAEKRKAEEDRLLTALMAPLPTAGPSGQGVEGALAGMGFHKGRPVAAIVIFRYCLHSRAFQADRTAIFDRIVSVIGQQVERGQEDNNCLSYWLSNTVTLLHMLNKNIKPASGNLEPGGLRGNLNKGGRGASVTAGSVGAATRSVLGAMFGSRSGASPSSLAHAEASIHGGGVGGFKQVEAKYPALLFKQQLDAFVQKIFPMIRDNVRKEISPMLANCIHTPKAAGRTVARPAGAAPGADKAAAGSGQQAASYKSWTDILHVFDVLLGVVKANNVPKVLVQALFKQLFRFVNVQLFNQLLLRRECCSFSNGEYVKTGLEQVAHWINGAGADYIADSWEELKYLRQAVTFLVIGNKPKKSLEEITSDLCPVLSIQQLYRISTMYWDDKYNTETVSPDVLGRMKQAMVDSNSSASHSFLLDDDSSLPFQAAELLANMDDKDLYGGIPVPDVLAEGEGAASFAFLEKELRFAAPAPGPPPP</sequence>
<dbReference type="OrthoDB" id="6108017at2759"/>
<evidence type="ECO:0000256" key="4">
    <source>
        <dbReference type="ARBA" id="ARBA00022840"/>
    </source>
</evidence>
<dbReference type="SUPFAM" id="SSF52540">
    <property type="entry name" value="P-loop containing nucleoside triphosphate hydrolases"/>
    <property type="match status" value="2"/>
</dbReference>
<evidence type="ECO:0000256" key="2">
    <source>
        <dbReference type="ARBA" id="ARBA00022737"/>
    </source>
</evidence>
<dbReference type="Pfam" id="PF01843">
    <property type="entry name" value="DIL"/>
    <property type="match status" value="1"/>
</dbReference>
<dbReference type="InterPro" id="IPR027417">
    <property type="entry name" value="P-loop_NTPase"/>
</dbReference>
<evidence type="ECO:0000256" key="5">
    <source>
        <dbReference type="ARBA" id="ARBA00023054"/>
    </source>
</evidence>
<keyword evidence="4 9" id="KW-0067">ATP-binding</keyword>
<keyword evidence="2" id="KW-0677">Repeat</keyword>
<feature type="binding site" evidence="9">
    <location>
        <begin position="157"/>
        <end position="164"/>
    </location>
    <ligand>
        <name>ATP</name>
        <dbReference type="ChEBI" id="CHEBI:30616"/>
    </ligand>
</feature>
<dbReference type="Pfam" id="PF00612">
    <property type="entry name" value="IQ"/>
    <property type="match status" value="3"/>
</dbReference>
<dbReference type="InterPro" id="IPR000048">
    <property type="entry name" value="IQ_motif_EF-hand-BS"/>
</dbReference>
<evidence type="ECO:0000313" key="15">
    <source>
        <dbReference type="EMBL" id="KAG2485789.1"/>
    </source>
</evidence>
<dbReference type="Gene3D" id="6.20.240.20">
    <property type="match status" value="1"/>
</dbReference>
<dbReference type="Pfam" id="PF00063">
    <property type="entry name" value="Myosin_head"/>
    <property type="match status" value="1"/>
</dbReference>
<dbReference type="PROSITE" id="PS51844">
    <property type="entry name" value="SH3_LIKE"/>
    <property type="match status" value="1"/>
</dbReference>
<name>A0A835XLP0_9CHLO</name>
<keyword evidence="5 10" id="KW-0175">Coiled coil</keyword>
<dbReference type="Gene3D" id="2.30.30.360">
    <property type="entry name" value="Myosin S1 fragment, N-terminal"/>
    <property type="match status" value="1"/>
</dbReference>
<dbReference type="SMART" id="SM00015">
    <property type="entry name" value="IQ"/>
    <property type="match status" value="6"/>
</dbReference>
<dbReference type="PRINTS" id="PR00193">
    <property type="entry name" value="MYOSINHEAVY"/>
</dbReference>
<dbReference type="SMART" id="SM01132">
    <property type="entry name" value="DIL"/>
    <property type="match status" value="1"/>
</dbReference>
<evidence type="ECO:0000256" key="7">
    <source>
        <dbReference type="ARBA" id="ARBA00023175"/>
    </source>
</evidence>
<keyword evidence="7 9" id="KW-0505">Motor protein</keyword>
<evidence type="ECO:0000256" key="3">
    <source>
        <dbReference type="ARBA" id="ARBA00022741"/>
    </source>
</evidence>
<dbReference type="GO" id="GO:0007015">
    <property type="term" value="P:actin filament organization"/>
    <property type="evidence" value="ECO:0007669"/>
    <property type="project" value="TreeGrafter"/>
</dbReference>
<dbReference type="InterPro" id="IPR008989">
    <property type="entry name" value="Myosin_S1_N"/>
</dbReference>
<dbReference type="PROSITE" id="PS50096">
    <property type="entry name" value="IQ"/>
    <property type="match status" value="6"/>
</dbReference>
<keyword evidence="16" id="KW-1185">Reference proteome</keyword>
<reference evidence="15" key="1">
    <citation type="journal article" date="2020" name="bioRxiv">
        <title>Comparative genomics of Chlamydomonas.</title>
        <authorList>
            <person name="Craig R.J."/>
            <person name="Hasan A.R."/>
            <person name="Ness R.W."/>
            <person name="Keightley P.D."/>
        </authorList>
    </citation>
    <scope>NUCLEOTIDE SEQUENCE</scope>
    <source>
        <strain evidence="15">CCAP 11/70</strain>
    </source>
</reference>
<dbReference type="Gene3D" id="1.10.10.820">
    <property type="match status" value="1"/>
</dbReference>
<comment type="caution">
    <text evidence="15">The sequence shown here is derived from an EMBL/GenBank/DDBJ whole genome shotgun (WGS) entry which is preliminary data.</text>
</comment>
<dbReference type="GO" id="GO:0051015">
    <property type="term" value="F:actin filament binding"/>
    <property type="evidence" value="ECO:0007669"/>
    <property type="project" value="InterPro"/>
</dbReference>
<gene>
    <name evidence="15" type="ORF">HYH03_015500</name>
</gene>
<dbReference type="GO" id="GO:0000146">
    <property type="term" value="F:microfilament motor activity"/>
    <property type="evidence" value="ECO:0007669"/>
    <property type="project" value="TreeGrafter"/>
</dbReference>
<feature type="region of interest" description="Actin-binding" evidence="9">
    <location>
        <begin position="635"/>
        <end position="657"/>
    </location>
</feature>
<feature type="region of interest" description="Disordered" evidence="11">
    <location>
        <begin position="1152"/>
        <end position="1192"/>
    </location>
</feature>
<dbReference type="Gene3D" id="3.40.850.10">
    <property type="entry name" value="Kinesin motor domain"/>
    <property type="match status" value="1"/>
</dbReference>
<dbReference type="InterPro" id="IPR004009">
    <property type="entry name" value="SH3_Myosin"/>
</dbReference>
<dbReference type="Gene3D" id="1.20.58.530">
    <property type="match status" value="1"/>
</dbReference>
<dbReference type="Pfam" id="PF02736">
    <property type="entry name" value="Myosin_N"/>
    <property type="match status" value="1"/>
</dbReference>
<keyword evidence="3 9" id="KW-0547">Nucleotide-binding</keyword>
<proteinExistence type="inferred from homology"/>
<dbReference type="GO" id="GO:0016020">
    <property type="term" value="C:membrane"/>
    <property type="evidence" value="ECO:0007669"/>
    <property type="project" value="TreeGrafter"/>
</dbReference>
<dbReference type="PROSITE" id="PS51126">
    <property type="entry name" value="DILUTE"/>
    <property type="match status" value="1"/>
</dbReference>
<dbReference type="SMART" id="SM00242">
    <property type="entry name" value="MYSc"/>
    <property type="match status" value="1"/>
</dbReference>
<dbReference type="GO" id="GO:0005737">
    <property type="term" value="C:cytoplasm"/>
    <property type="evidence" value="ECO:0007669"/>
    <property type="project" value="TreeGrafter"/>
</dbReference>
<evidence type="ECO:0000259" key="14">
    <source>
        <dbReference type="PROSITE" id="PS51844"/>
    </source>
</evidence>
<dbReference type="InterPro" id="IPR001609">
    <property type="entry name" value="Myosin_head_motor_dom-like"/>
</dbReference>
<evidence type="ECO:0000259" key="13">
    <source>
        <dbReference type="PROSITE" id="PS51456"/>
    </source>
</evidence>
<dbReference type="CDD" id="cd01384">
    <property type="entry name" value="MYSc_Myo11"/>
    <property type="match status" value="1"/>
</dbReference>
<dbReference type="GO" id="GO:0030048">
    <property type="term" value="P:actin filament-based movement"/>
    <property type="evidence" value="ECO:0007669"/>
    <property type="project" value="UniProtKB-ARBA"/>
</dbReference>
<dbReference type="EMBL" id="JAEHOE010000122">
    <property type="protein sequence ID" value="KAG2485789.1"/>
    <property type="molecule type" value="Genomic_DNA"/>
</dbReference>
<dbReference type="Gene3D" id="1.20.120.720">
    <property type="entry name" value="Myosin VI head, motor domain, U50 subdomain"/>
    <property type="match status" value="1"/>
</dbReference>
<evidence type="ECO:0000256" key="10">
    <source>
        <dbReference type="SAM" id="Coils"/>
    </source>
</evidence>
<dbReference type="InterPro" id="IPR036961">
    <property type="entry name" value="Kinesin_motor_dom_sf"/>
</dbReference>
<accession>A0A835XLP0</accession>
<evidence type="ECO:0000256" key="8">
    <source>
        <dbReference type="ARBA" id="ARBA00023203"/>
    </source>
</evidence>
<comment type="similarity">
    <text evidence="1">Belongs to the TRAFAC class myosin-kinesin ATPase superfamily. Myosin family. Plant myosin class XI subfamily.</text>
</comment>
<feature type="domain" description="Myosin N-terminal SH3-like" evidence="14">
    <location>
        <begin position="9"/>
        <end position="59"/>
    </location>
</feature>
<dbReference type="InterPro" id="IPR036018">
    <property type="entry name" value="MYSc_Myo11"/>
</dbReference>
<dbReference type="PANTHER" id="PTHR13140:SF781">
    <property type="entry name" value="MYOSIN-15"/>
    <property type="match status" value="1"/>
</dbReference>
<evidence type="ECO:0000256" key="9">
    <source>
        <dbReference type="PROSITE-ProRule" id="PRU00782"/>
    </source>
</evidence>
<dbReference type="InterPro" id="IPR002710">
    <property type="entry name" value="Dilute_dom"/>
</dbReference>
<evidence type="ECO:0000259" key="12">
    <source>
        <dbReference type="PROSITE" id="PS51126"/>
    </source>
</evidence>
<protein>
    <submittedName>
        <fullName evidence="15">Uncharacterized protein</fullName>
    </submittedName>
</protein>
<evidence type="ECO:0000313" key="16">
    <source>
        <dbReference type="Proteomes" id="UP000612055"/>
    </source>
</evidence>
<dbReference type="FunFam" id="1.10.10.820:FF:000001">
    <property type="entry name" value="Myosin heavy chain"/>
    <property type="match status" value="1"/>
</dbReference>
<feature type="coiled-coil region" evidence="10">
    <location>
        <begin position="891"/>
        <end position="1006"/>
    </location>
</feature>
<keyword evidence="8 9" id="KW-0009">Actin-binding</keyword>
<dbReference type="Gene3D" id="1.20.5.190">
    <property type="match status" value="3"/>
</dbReference>
<dbReference type="Proteomes" id="UP000612055">
    <property type="component" value="Unassembled WGS sequence"/>
</dbReference>
<evidence type="ECO:0000256" key="11">
    <source>
        <dbReference type="SAM" id="MobiDB-lite"/>
    </source>
</evidence>
<dbReference type="PANTHER" id="PTHR13140">
    <property type="entry name" value="MYOSIN"/>
    <property type="match status" value="1"/>
</dbReference>
<dbReference type="GO" id="GO:0016459">
    <property type="term" value="C:myosin complex"/>
    <property type="evidence" value="ECO:0007669"/>
    <property type="project" value="UniProtKB-KW"/>
</dbReference>
<keyword evidence="6 9" id="KW-0518">Myosin</keyword>
<feature type="compositionally biased region" description="Low complexity" evidence="11">
    <location>
        <begin position="1168"/>
        <end position="1187"/>
    </location>
</feature>
<evidence type="ECO:0000256" key="6">
    <source>
        <dbReference type="ARBA" id="ARBA00023123"/>
    </source>
</evidence>
<feature type="coiled-coil region" evidence="10">
    <location>
        <begin position="1050"/>
        <end position="1084"/>
    </location>
</feature>
<feature type="domain" description="Dilute" evidence="12">
    <location>
        <begin position="1273"/>
        <end position="1611"/>
    </location>
</feature>
<dbReference type="CDD" id="cd23767">
    <property type="entry name" value="IQCD"/>
    <property type="match status" value="1"/>
</dbReference>
<dbReference type="GO" id="GO:0005524">
    <property type="term" value="F:ATP binding"/>
    <property type="evidence" value="ECO:0007669"/>
    <property type="project" value="UniProtKB-UniRule"/>
</dbReference>
<dbReference type="PROSITE" id="PS51456">
    <property type="entry name" value="MYOSIN_MOTOR"/>
    <property type="match status" value="1"/>
</dbReference>
<evidence type="ECO:0000256" key="1">
    <source>
        <dbReference type="ARBA" id="ARBA00008049"/>
    </source>
</evidence>